<keyword evidence="1" id="KW-0472">Membrane</keyword>
<feature type="transmembrane region" description="Helical" evidence="1">
    <location>
        <begin position="217"/>
        <end position="240"/>
    </location>
</feature>
<keyword evidence="1" id="KW-1133">Transmembrane helix</keyword>
<dbReference type="OrthoDB" id="4424890at2"/>
<dbReference type="EMBL" id="SWLG01000006">
    <property type="protein sequence ID" value="TLS37595.1"/>
    <property type="molecule type" value="Genomic_DNA"/>
</dbReference>
<dbReference type="AlphaFoldDB" id="A0A5R9FD66"/>
<evidence type="ECO:0000313" key="2">
    <source>
        <dbReference type="EMBL" id="TLS37595.1"/>
    </source>
</evidence>
<dbReference type="RefSeq" id="WP_138126172.1">
    <property type="nucleotide sequence ID" value="NZ_SWLG01000006.1"/>
</dbReference>
<protein>
    <recommendedName>
        <fullName evidence="4">Transporter</fullName>
    </recommendedName>
</protein>
<reference evidence="2 3" key="1">
    <citation type="submission" date="2019-04" db="EMBL/GenBank/DDBJ databases">
        <title>Bacillus caeni sp. nov., a bacterium isolated from mangrove sediment.</title>
        <authorList>
            <person name="Huang H."/>
            <person name="Mo K."/>
            <person name="Hu Y."/>
        </authorList>
    </citation>
    <scope>NUCLEOTIDE SEQUENCE [LARGE SCALE GENOMIC DNA]</scope>
    <source>
        <strain evidence="2 3">HB172195</strain>
    </source>
</reference>
<feature type="transmembrane region" description="Helical" evidence="1">
    <location>
        <begin position="37"/>
        <end position="62"/>
    </location>
</feature>
<evidence type="ECO:0008006" key="4">
    <source>
        <dbReference type="Google" id="ProtNLM"/>
    </source>
</evidence>
<feature type="transmembrane region" description="Helical" evidence="1">
    <location>
        <begin position="321"/>
        <end position="339"/>
    </location>
</feature>
<feature type="transmembrane region" description="Helical" evidence="1">
    <location>
        <begin position="297"/>
        <end position="315"/>
    </location>
</feature>
<proteinExistence type="predicted"/>
<feature type="transmembrane region" description="Helical" evidence="1">
    <location>
        <begin position="116"/>
        <end position="133"/>
    </location>
</feature>
<keyword evidence="3" id="KW-1185">Reference proteome</keyword>
<organism evidence="2 3">
    <name type="scientific">Exobacillus caeni</name>
    <dbReference type="NCBI Taxonomy" id="2574798"/>
    <lineage>
        <taxon>Bacteria</taxon>
        <taxon>Bacillati</taxon>
        <taxon>Bacillota</taxon>
        <taxon>Bacilli</taxon>
        <taxon>Bacillales</taxon>
        <taxon>Guptibacillaceae</taxon>
        <taxon>Exobacillus</taxon>
    </lineage>
</organism>
<feature type="transmembrane region" description="Helical" evidence="1">
    <location>
        <begin position="83"/>
        <end position="110"/>
    </location>
</feature>
<dbReference type="PANTHER" id="PTHR37814">
    <property type="entry name" value="CONSERVED MEMBRANE PROTEIN"/>
    <property type="match status" value="1"/>
</dbReference>
<evidence type="ECO:0000313" key="3">
    <source>
        <dbReference type="Proteomes" id="UP000308230"/>
    </source>
</evidence>
<name>A0A5R9FD66_9BACL</name>
<sequence>MRTLLKDSFKIAAAFIGTVVGAGFATGKEIVQFFTIYGMAGIIGVFITGMFFIWIGTKIMLISNEIKAESHHQLNEYLFGKKIGALVNGIFVVILFGVTSIMIAGTGAIFSEQMEFPSFIGITVAILLCYFVLTRGINGVFLLNIIVVPVMICFSVSIGLLLLPKAVDFLTVPVMYELTEPGWFLSAFAYIGFNLTMAQTVLVPIGMEIEDKRTIKVGGAIGGAGLLLILITGFIALSSMPNLESVEIPMGEVIKTFGSLIHLLYISVILGEILTTVIGNAFGLTKQIQHLTGFSEKNIIIVILIVCLLISRIGFGTLLSILYPIFGGIGVLTVLMIAFQPKKTR</sequence>
<gene>
    <name evidence="2" type="ORF">FCL54_10680</name>
</gene>
<dbReference type="InterPro" id="IPR038728">
    <property type="entry name" value="YkvI-like"/>
</dbReference>
<accession>A0A5R9FD66</accession>
<feature type="transmembrane region" description="Helical" evidence="1">
    <location>
        <begin position="183"/>
        <end position="205"/>
    </location>
</feature>
<keyword evidence="1" id="KW-0812">Transmembrane</keyword>
<dbReference type="PANTHER" id="PTHR37814:SF1">
    <property type="entry name" value="MEMBRANE PROTEIN"/>
    <property type="match status" value="1"/>
</dbReference>
<feature type="transmembrane region" description="Helical" evidence="1">
    <location>
        <begin position="260"/>
        <end position="285"/>
    </location>
</feature>
<feature type="transmembrane region" description="Helical" evidence="1">
    <location>
        <begin position="140"/>
        <end position="163"/>
    </location>
</feature>
<evidence type="ECO:0000256" key="1">
    <source>
        <dbReference type="SAM" id="Phobius"/>
    </source>
</evidence>
<dbReference type="Proteomes" id="UP000308230">
    <property type="component" value="Unassembled WGS sequence"/>
</dbReference>
<comment type="caution">
    <text evidence="2">The sequence shown here is derived from an EMBL/GenBank/DDBJ whole genome shotgun (WGS) entry which is preliminary data.</text>
</comment>